<evidence type="ECO:0000313" key="3">
    <source>
        <dbReference type="EMBL" id="MBB4797271.1"/>
    </source>
</evidence>
<keyword evidence="4" id="KW-1185">Reference proteome</keyword>
<gene>
    <name evidence="3" type="ORF">HNP32_000995</name>
</gene>
<dbReference type="Proteomes" id="UP000539957">
    <property type="component" value="Unassembled WGS sequence"/>
</dbReference>
<dbReference type="AlphaFoldDB" id="A0A7W7IMV2"/>
<comment type="caution">
    <text evidence="3">The sequence shown here is derived from an EMBL/GenBank/DDBJ whole genome shotgun (WGS) entry which is preliminary data.</text>
</comment>
<reference evidence="3 4" key="1">
    <citation type="submission" date="2020-08" db="EMBL/GenBank/DDBJ databases">
        <title>Functional genomics of gut bacteria from endangered species of beetles.</title>
        <authorList>
            <person name="Carlos-Shanley C."/>
        </authorList>
    </citation>
    <scope>NUCLEOTIDE SEQUENCE [LARGE SCALE GENOMIC DNA]</scope>
    <source>
        <strain evidence="3 4">S00123</strain>
    </source>
</reference>
<dbReference type="RefSeq" id="WP_184267756.1">
    <property type="nucleotide sequence ID" value="NZ_JACHKY010000002.1"/>
</dbReference>
<proteinExistence type="predicted"/>
<accession>A0A7W7IMV2</accession>
<sequence>MKAVVVSGLALGLTAMAAGGWAAWSSTAIAHRNTVGPSLHIEVVAPREPDLPASSIMTVGDLRDGYVHDPQKLQPPAVLDVEYAYLDAALIEPDPWIAAPQQREGELVWTSLKPPAPPRLEPHDYSYGFDQPLPDAGDAALTSNASAETPSWDERGLD</sequence>
<name>A0A7W7IMV2_9CAUL</name>
<evidence type="ECO:0000256" key="1">
    <source>
        <dbReference type="SAM" id="MobiDB-lite"/>
    </source>
</evidence>
<protein>
    <submittedName>
        <fullName evidence="3">Uncharacterized protein</fullName>
    </submittedName>
</protein>
<organism evidence="3 4">
    <name type="scientific">Brevundimonas bullata</name>
    <dbReference type="NCBI Taxonomy" id="13160"/>
    <lineage>
        <taxon>Bacteria</taxon>
        <taxon>Pseudomonadati</taxon>
        <taxon>Pseudomonadota</taxon>
        <taxon>Alphaproteobacteria</taxon>
        <taxon>Caulobacterales</taxon>
        <taxon>Caulobacteraceae</taxon>
        <taxon>Brevundimonas</taxon>
    </lineage>
</organism>
<feature type="chain" id="PRO_5030617827" evidence="2">
    <location>
        <begin position="18"/>
        <end position="158"/>
    </location>
</feature>
<feature type="signal peptide" evidence="2">
    <location>
        <begin position="1"/>
        <end position="17"/>
    </location>
</feature>
<evidence type="ECO:0000313" key="4">
    <source>
        <dbReference type="Proteomes" id="UP000539957"/>
    </source>
</evidence>
<feature type="region of interest" description="Disordered" evidence="1">
    <location>
        <begin position="119"/>
        <end position="158"/>
    </location>
</feature>
<keyword evidence="2" id="KW-0732">Signal</keyword>
<dbReference type="EMBL" id="JACHKY010000002">
    <property type="protein sequence ID" value="MBB4797271.1"/>
    <property type="molecule type" value="Genomic_DNA"/>
</dbReference>
<evidence type="ECO:0000256" key="2">
    <source>
        <dbReference type="SAM" id="SignalP"/>
    </source>
</evidence>